<evidence type="ECO:0000256" key="1">
    <source>
        <dbReference type="SAM" id="MobiDB-lite"/>
    </source>
</evidence>
<organism evidence="2">
    <name type="scientific">Musca domestica</name>
    <name type="common">House fly</name>
    <dbReference type="NCBI Taxonomy" id="7370"/>
    <lineage>
        <taxon>Eukaryota</taxon>
        <taxon>Metazoa</taxon>
        <taxon>Ecdysozoa</taxon>
        <taxon>Arthropoda</taxon>
        <taxon>Hexapoda</taxon>
        <taxon>Insecta</taxon>
        <taxon>Pterygota</taxon>
        <taxon>Neoptera</taxon>
        <taxon>Endopterygota</taxon>
        <taxon>Diptera</taxon>
        <taxon>Brachycera</taxon>
        <taxon>Muscomorpha</taxon>
        <taxon>Muscoidea</taxon>
        <taxon>Muscidae</taxon>
        <taxon>Musca</taxon>
    </lineage>
</organism>
<name>A0A1I8N4V7_MUSDO</name>
<dbReference type="GO" id="GO:0005794">
    <property type="term" value="C:Golgi apparatus"/>
    <property type="evidence" value="ECO:0007669"/>
    <property type="project" value="TreeGrafter"/>
</dbReference>
<dbReference type="AlphaFoldDB" id="A0A1I8N4V7"/>
<dbReference type="RefSeq" id="XP_005182342.2">
    <property type="nucleotide sequence ID" value="XM_005182285.4"/>
</dbReference>
<dbReference type="GO" id="GO:0009306">
    <property type="term" value="P:protein secretion"/>
    <property type="evidence" value="ECO:0007669"/>
    <property type="project" value="TreeGrafter"/>
</dbReference>
<gene>
    <name evidence="2" type="primary">101894916</name>
</gene>
<proteinExistence type="predicted"/>
<evidence type="ECO:0000313" key="2">
    <source>
        <dbReference type="EnsemblMetazoa" id="MDOA011542-PB"/>
    </source>
</evidence>
<dbReference type="STRING" id="7370.A0A1I8N4V7"/>
<sequence length="351" mass="39725">MCVIFFYVNSNPQKDGYKLILASNRDEFYARDTKEASQWEGVDNCYGGIDMEPGREGGTWLAISGQDGIFKIGALLNLTGEPKPRNAVVVDLIPHPLNQTQQQKSSNLSNKTSSTNGYKTSNNYNITTPQTNSDEFNHHTELQGQITTTTLPHHNNNSLLGRGMLVSDYVRNYGEKFDNVNYNQRLVEDCGKYSAFNFVSIEIGSSSTPALVTLCSNVPPGLVHYKENSCYGFGNSLPSAPFEKVRYGRNRFEQIIDDKPPQSELVEQLMLLLKCKEKFWPDPELQRRAPNWGEYLSALNVCVPDCGYGSRTHTVILIDANNKMHFIEETMRSQDPQGEWCRNHIEKQFPF</sequence>
<reference evidence="2" key="1">
    <citation type="submission" date="2020-05" db="UniProtKB">
        <authorList>
            <consortium name="EnsemblMetazoa"/>
        </authorList>
    </citation>
    <scope>IDENTIFICATION</scope>
    <source>
        <strain evidence="2">Aabys</strain>
    </source>
</reference>
<dbReference type="PANTHER" id="PTHR17985">
    <property type="entry name" value="SER/THR-RICH PROTEIN T10 IN DGCR REGION"/>
    <property type="match status" value="1"/>
</dbReference>
<dbReference type="PANTHER" id="PTHR17985:SF8">
    <property type="entry name" value="TRANSPORT AND GOLGI ORGANIZATION PROTEIN 2 HOMOLOG"/>
    <property type="match status" value="1"/>
</dbReference>
<dbReference type="KEGG" id="mde:101894916"/>
<feature type="compositionally biased region" description="Low complexity" evidence="1">
    <location>
        <begin position="98"/>
        <end position="116"/>
    </location>
</feature>
<dbReference type="GO" id="GO:0007030">
    <property type="term" value="P:Golgi organization"/>
    <property type="evidence" value="ECO:0007669"/>
    <property type="project" value="TreeGrafter"/>
</dbReference>
<dbReference type="Pfam" id="PF05742">
    <property type="entry name" value="TANGO2"/>
    <property type="match status" value="2"/>
</dbReference>
<dbReference type="VEuPathDB" id="VectorBase:MDOA011542"/>
<dbReference type="VEuPathDB" id="VectorBase:MDOMA2_014473"/>
<feature type="region of interest" description="Disordered" evidence="1">
    <location>
        <begin position="98"/>
        <end position="123"/>
    </location>
</feature>
<dbReference type="eggNOG" id="KOG2342">
    <property type="taxonomic scope" value="Eukaryota"/>
</dbReference>
<dbReference type="EnsemblMetazoa" id="MDOA011542-RB">
    <property type="protein sequence ID" value="MDOA011542-PB"/>
    <property type="gene ID" value="MDOA011542"/>
</dbReference>
<accession>A0A1I8N4V7</accession>
<evidence type="ECO:0008006" key="3">
    <source>
        <dbReference type="Google" id="ProtNLM"/>
    </source>
</evidence>
<dbReference type="InterPro" id="IPR008551">
    <property type="entry name" value="TANGO2"/>
</dbReference>
<protein>
    <recommendedName>
        <fullName evidence="3">NRDE protein</fullName>
    </recommendedName>
</protein>
<dbReference type="OrthoDB" id="191601at2759"/>